<dbReference type="EMBL" id="FQXG01000002">
    <property type="protein sequence ID" value="SHH28380.1"/>
    <property type="molecule type" value="Genomic_DNA"/>
</dbReference>
<feature type="domain" description="DUF6268" evidence="2">
    <location>
        <begin position="99"/>
        <end position="219"/>
    </location>
</feature>
<feature type="signal peptide" evidence="1">
    <location>
        <begin position="1"/>
        <end position="19"/>
    </location>
</feature>
<feature type="chain" id="PRO_5009913523" description="DUF6268 domain-containing protein" evidence="1">
    <location>
        <begin position="20"/>
        <end position="290"/>
    </location>
</feature>
<dbReference type="OrthoDB" id="190240at2"/>
<dbReference type="Proteomes" id="UP000184268">
    <property type="component" value="Unassembled WGS sequence"/>
</dbReference>
<evidence type="ECO:0000313" key="3">
    <source>
        <dbReference type="EMBL" id="SHH28380.1"/>
    </source>
</evidence>
<organism evidence="3 4">
    <name type="scientific">Ferrimonas marina</name>
    <dbReference type="NCBI Taxonomy" id="299255"/>
    <lineage>
        <taxon>Bacteria</taxon>
        <taxon>Pseudomonadati</taxon>
        <taxon>Pseudomonadota</taxon>
        <taxon>Gammaproteobacteria</taxon>
        <taxon>Alteromonadales</taxon>
        <taxon>Ferrimonadaceae</taxon>
        <taxon>Ferrimonas</taxon>
    </lineage>
</organism>
<dbReference type="AlphaFoldDB" id="A0A1M5RQD0"/>
<dbReference type="STRING" id="299255.SAMN02745129_1705"/>
<evidence type="ECO:0000313" key="4">
    <source>
        <dbReference type="Proteomes" id="UP000184268"/>
    </source>
</evidence>
<evidence type="ECO:0000259" key="2">
    <source>
        <dbReference type="Pfam" id="PF19783"/>
    </source>
</evidence>
<keyword evidence="1" id="KW-0732">Signal</keyword>
<dbReference type="SUPFAM" id="SSF56935">
    <property type="entry name" value="Porins"/>
    <property type="match status" value="1"/>
</dbReference>
<dbReference type="Pfam" id="PF19783">
    <property type="entry name" value="DUF6268"/>
    <property type="match status" value="1"/>
</dbReference>
<gene>
    <name evidence="3" type="ORF">SAMN02745129_1705</name>
</gene>
<accession>A0A1M5RQD0</accession>
<protein>
    <recommendedName>
        <fullName evidence="2">DUF6268 domain-containing protein</fullName>
    </recommendedName>
</protein>
<dbReference type="InterPro" id="IPR046235">
    <property type="entry name" value="DUF6268"/>
</dbReference>
<dbReference type="RefSeq" id="WP_067658990.1">
    <property type="nucleotide sequence ID" value="NZ_FQXG01000002.1"/>
</dbReference>
<keyword evidence="4" id="KW-1185">Reference proteome</keyword>
<name>A0A1M5RQD0_9GAMM</name>
<reference evidence="3 4" key="1">
    <citation type="submission" date="2016-11" db="EMBL/GenBank/DDBJ databases">
        <authorList>
            <person name="Jaros S."/>
            <person name="Januszkiewicz K."/>
            <person name="Wedrychowicz H."/>
        </authorList>
    </citation>
    <scope>NUCLEOTIDE SEQUENCE [LARGE SCALE GENOMIC DNA]</scope>
    <source>
        <strain evidence="3 4">DSM 16917</strain>
    </source>
</reference>
<sequence length="290" mass="32350">MKWLYGLLGAALLVPGTMARPQNVSPWELDVTAVQFEDGSASEDGEFSDGSLQAKLGYRMRLGPQWMLGSNVSFGQRRFDFDNPLLFDDRLPAWDHRQQVGLGFNVIHLLNKEWSVIAAPRFQWAASDDASLGDGFSYGILAGGMRKFGDDLQLGLGVSYLNDVDETKVIPIILVRWQITDKLKLDNPFEPGFAGGAGLELSYRWNPHYELAFGGAYRGDRFAVSDGSVELQNPLAFLRVSYFPKASWDLSLLAGYRFDGDFEWQPDNGAKQEQELDGRLGVGVSFAFRF</sequence>
<evidence type="ECO:0000256" key="1">
    <source>
        <dbReference type="SAM" id="SignalP"/>
    </source>
</evidence>
<proteinExistence type="predicted"/>